<dbReference type="AlphaFoldDB" id="A0A5C4QNP4"/>
<sequence>MTDDSALPPLKSAIAALMNRARDHRDALVGLSDAEFLDQVAGWPETHAVNTTAAAVARAHGYMHHERDDETDDLWGRRLTRRTLDTTGVSGMLRQPALPDRFAADLAGYLAGPAISSELLIVIDASLPVHEPHEVAGWQLAQPTSADLDAVTPLPSTRPFASDPWDPALRNGGCCILRRRTDDLVARNPSAFPRELLLDLFEPELTIPAWEPLLLLNLAQPERVTVAAEYELEPRRMVERTRGTGLDLLPTGYDGNEEWEEPAWGPCRLDDNELGDLLAFTDVMSPLLTQWQAWEEQPKADRKRAKSASERLRRSAYRFLALGPRLGADGDALYERDRAEIVFWYVSALENLLITDSKDGDFSRKVSQRIAVLVGADDDERLEIRRTVARAYAVRSTVAHGDLPPDTHLRALPHQLRSYLRLAFRNLIILGPLFDVAAVCDDALMSAAVREQHITGPIQRVVRQLSDQPRRRP</sequence>
<dbReference type="OrthoDB" id="3941255at2"/>
<organism evidence="1 2">
    <name type="scientific">Micromonospora orduensis</name>
    <dbReference type="NCBI Taxonomy" id="1420891"/>
    <lineage>
        <taxon>Bacteria</taxon>
        <taxon>Bacillati</taxon>
        <taxon>Actinomycetota</taxon>
        <taxon>Actinomycetes</taxon>
        <taxon>Micromonosporales</taxon>
        <taxon>Micromonosporaceae</taxon>
        <taxon>Micromonospora</taxon>
    </lineage>
</organism>
<gene>
    <name evidence="1" type="ORF">FHG89_19830</name>
</gene>
<proteinExistence type="predicted"/>
<keyword evidence="2" id="KW-1185">Reference proteome</keyword>
<evidence type="ECO:0000313" key="1">
    <source>
        <dbReference type="EMBL" id="TNH26837.1"/>
    </source>
</evidence>
<reference evidence="1 2" key="1">
    <citation type="submission" date="2019-06" db="EMBL/GenBank/DDBJ databases">
        <title>Micromonospora ordensis sp. nov., isolated from deep marine sediment.</title>
        <authorList>
            <person name="Veyisoglu A."/>
            <person name="Carro L."/>
            <person name="Klenk H.-P."/>
            <person name="Sahin N."/>
        </authorList>
    </citation>
    <scope>NUCLEOTIDE SEQUENCE [LARGE SCALE GENOMIC DNA]</scope>
    <source>
        <strain evidence="1 2">S2509</strain>
    </source>
</reference>
<name>A0A5C4QNP4_9ACTN</name>
<dbReference type="RefSeq" id="WP_139585886.1">
    <property type="nucleotide sequence ID" value="NZ_VDFY01000180.1"/>
</dbReference>
<dbReference type="Proteomes" id="UP000306145">
    <property type="component" value="Unassembled WGS sequence"/>
</dbReference>
<comment type="caution">
    <text evidence="1">The sequence shown here is derived from an EMBL/GenBank/DDBJ whole genome shotgun (WGS) entry which is preliminary data.</text>
</comment>
<accession>A0A5C4QNP4</accession>
<protein>
    <submittedName>
        <fullName evidence="1">Uncharacterized protein</fullName>
    </submittedName>
</protein>
<dbReference type="EMBL" id="VDFY01000180">
    <property type="protein sequence ID" value="TNH26837.1"/>
    <property type="molecule type" value="Genomic_DNA"/>
</dbReference>
<evidence type="ECO:0000313" key="2">
    <source>
        <dbReference type="Proteomes" id="UP000306145"/>
    </source>
</evidence>